<dbReference type="GO" id="GO:0000981">
    <property type="term" value="F:DNA-binding transcription factor activity, RNA polymerase II-specific"/>
    <property type="evidence" value="ECO:0007669"/>
    <property type="project" value="TreeGrafter"/>
</dbReference>
<protein>
    <recommendedName>
        <fullName evidence="6">MADS-box domain-containing protein</fullName>
    </recommendedName>
</protein>
<evidence type="ECO:0000313" key="8">
    <source>
        <dbReference type="Proteomes" id="UP001159364"/>
    </source>
</evidence>
<organism evidence="7 8">
    <name type="scientific">Erythroxylum novogranatense</name>
    <dbReference type="NCBI Taxonomy" id="1862640"/>
    <lineage>
        <taxon>Eukaryota</taxon>
        <taxon>Viridiplantae</taxon>
        <taxon>Streptophyta</taxon>
        <taxon>Embryophyta</taxon>
        <taxon>Tracheophyta</taxon>
        <taxon>Spermatophyta</taxon>
        <taxon>Magnoliopsida</taxon>
        <taxon>eudicotyledons</taxon>
        <taxon>Gunneridae</taxon>
        <taxon>Pentapetalae</taxon>
        <taxon>rosids</taxon>
        <taxon>fabids</taxon>
        <taxon>Malpighiales</taxon>
        <taxon>Erythroxylaceae</taxon>
        <taxon>Erythroxylum</taxon>
    </lineage>
</organism>
<sequence>MAPTVHSNYEYLNAHQPASSGYEIGQRKRYVGGKVPRKDNFISKIRRDDKATKISSFLKRQPTLFKKANELQKLCGVSVSIVIYSHDGTLYTWPENEEQVRSSISMFKGIEPKNKRNLTLMNILAEKKRRLEKKRRKVVANKFQELTKWLEGFSEDALKESIGYLEKKLMDFKGKLGRETTGQILENQMVQSNDININLQDAWDGIRRDAIGTRDLYWSDSPFSQFD</sequence>
<dbReference type="EMBL" id="JAIWQS010000012">
    <property type="protein sequence ID" value="KAJ8748742.1"/>
    <property type="molecule type" value="Genomic_DNA"/>
</dbReference>
<name>A0AAV8S9D0_9ROSI</name>
<evidence type="ECO:0000259" key="6">
    <source>
        <dbReference type="PROSITE" id="PS50066"/>
    </source>
</evidence>
<dbReference type="PANTHER" id="PTHR11945:SF414">
    <property type="entry name" value="MADS-BOX DOMAIN-CONTAINING PROTEIN"/>
    <property type="match status" value="1"/>
</dbReference>
<gene>
    <name evidence="7" type="ORF">K2173_011295</name>
</gene>
<keyword evidence="8" id="KW-1185">Reference proteome</keyword>
<keyword evidence="3" id="KW-0238">DNA-binding</keyword>
<dbReference type="SUPFAM" id="SSF55455">
    <property type="entry name" value="SRF-like"/>
    <property type="match status" value="1"/>
</dbReference>
<reference evidence="7 8" key="1">
    <citation type="submission" date="2021-09" db="EMBL/GenBank/DDBJ databases">
        <title>Genomic insights and catalytic innovation underlie evolution of tropane alkaloids biosynthesis.</title>
        <authorList>
            <person name="Wang Y.-J."/>
            <person name="Tian T."/>
            <person name="Huang J.-P."/>
            <person name="Huang S.-X."/>
        </authorList>
    </citation>
    <scope>NUCLEOTIDE SEQUENCE [LARGE SCALE GENOMIC DNA]</scope>
    <source>
        <strain evidence="7">KIB-2018</strain>
        <tissue evidence="7">Leaf</tissue>
    </source>
</reference>
<dbReference type="PROSITE" id="PS50066">
    <property type="entry name" value="MADS_BOX_2"/>
    <property type="match status" value="1"/>
</dbReference>
<dbReference type="SMART" id="SM00432">
    <property type="entry name" value="MADS"/>
    <property type="match status" value="1"/>
</dbReference>
<dbReference type="GO" id="GO:0000978">
    <property type="term" value="F:RNA polymerase II cis-regulatory region sequence-specific DNA binding"/>
    <property type="evidence" value="ECO:0007669"/>
    <property type="project" value="TreeGrafter"/>
</dbReference>
<evidence type="ECO:0000313" key="7">
    <source>
        <dbReference type="EMBL" id="KAJ8748742.1"/>
    </source>
</evidence>
<feature type="domain" description="MADS-box" evidence="6">
    <location>
        <begin position="46"/>
        <end position="97"/>
    </location>
</feature>
<comment type="subcellular location">
    <subcellularLocation>
        <location evidence="1">Nucleus</location>
    </subcellularLocation>
</comment>
<keyword evidence="4" id="KW-0804">Transcription</keyword>
<dbReference type="PRINTS" id="PR00404">
    <property type="entry name" value="MADSDOMAIN"/>
</dbReference>
<dbReference type="PANTHER" id="PTHR11945">
    <property type="entry name" value="MADS BOX PROTEIN"/>
    <property type="match status" value="1"/>
</dbReference>
<dbReference type="Gene3D" id="3.40.1810.10">
    <property type="entry name" value="Transcription factor, MADS-box"/>
    <property type="match status" value="1"/>
</dbReference>
<dbReference type="Pfam" id="PF00319">
    <property type="entry name" value="SRF-TF"/>
    <property type="match status" value="1"/>
</dbReference>
<comment type="caution">
    <text evidence="7">The sequence shown here is derived from an EMBL/GenBank/DDBJ whole genome shotgun (WGS) entry which is preliminary data.</text>
</comment>
<dbReference type="AlphaFoldDB" id="A0AAV8S9D0"/>
<dbReference type="GO" id="GO:0005634">
    <property type="term" value="C:nucleus"/>
    <property type="evidence" value="ECO:0007669"/>
    <property type="project" value="UniProtKB-SubCell"/>
</dbReference>
<evidence type="ECO:0000256" key="3">
    <source>
        <dbReference type="ARBA" id="ARBA00023125"/>
    </source>
</evidence>
<accession>A0AAV8S9D0</accession>
<dbReference type="InterPro" id="IPR002100">
    <property type="entry name" value="TF_MADSbox"/>
</dbReference>
<proteinExistence type="predicted"/>
<evidence type="ECO:0000256" key="5">
    <source>
        <dbReference type="ARBA" id="ARBA00023242"/>
    </source>
</evidence>
<evidence type="ECO:0000256" key="4">
    <source>
        <dbReference type="ARBA" id="ARBA00023163"/>
    </source>
</evidence>
<dbReference type="InterPro" id="IPR036879">
    <property type="entry name" value="TF_MADSbox_sf"/>
</dbReference>
<dbReference type="Proteomes" id="UP001159364">
    <property type="component" value="Linkage Group LG12"/>
</dbReference>
<dbReference type="GO" id="GO:0046983">
    <property type="term" value="F:protein dimerization activity"/>
    <property type="evidence" value="ECO:0007669"/>
    <property type="project" value="InterPro"/>
</dbReference>
<evidence type="ECO:0000256" key="1">
    <source>
        <dbReference type="ARBA" id="ARBA00004123"/>
    </source>
</evidence>
<keyword evidence="2" id="KW-0805">Transcription regulation</keyword>
<keyword evidence="5" id="KW-0539">Nucleus</keyword>
<evidence type="ECO:0000256" key="2">
    <source>
        <dbReference type="ARBA" id="ARBA00023015"/>
    </source>
</evidence>